<organism evidence="4 5">
    <name type="scientific">Cuscuta australis</name>
    <dbReference type="NCBI Taxonomy" id="267555"/>
    <lineage>
        <taxon>Eukaryota</taxon>
        <taxon>Viridiplantae</taxon>
        <taxon>Streptophyta</taxon>
        <taxon>Embryophyta</taxon>
        <taxon>Tracheophyta</taxon>
        <taxon>Spermatophyta</taxon>
        <taxon>Magnoliopsida</taxon>
        <taxon>eudicotyledons</taxon>
        <taxon>Gunneridae</taxon>
        <taxon>Pentapetalae</taxon>
        <taxon>asterids</taxon>
        <taxon>lamiids</taxon>
        <taxon>Solanales</taxon>
        <taxon>Convolvulaceae</taxon>
        <taxon>Cuscuteae</taxon>
        <taxon>Cuscuta</taxon>
        <taxon>Cuscuta subgen. Grammica</taxon>
        <taxon>Cuscuta sect. Cleistogrammica</taxon>
    </lineage>
</organism>
<keyword evidence="3" id="KW-0732">Signal</keyword>
<dbReference type="EMBL" id="NQVE01000194">
    <property type="protein sequence ID" value="RAL40396.1"/>
    <property type="molecule type" value="Genomic_DNA"/>
</dbReference>
<feature type="coiled-coil region" evidence="1">
    <location>
        <begin position="82"/>
        <end position="151"/>
    </location>
</feature>
<keyword evidence="2" id="KW-0812">Transmembrane</keyword>
<evidence type="ECO:0000256" key="1">
    <source>
        <dbReference type="SAM" id="Coils"/>
    </source>
</evidence>
<keyword evidence="2" id="KW-1133">Transmembrane helix</keyword>
<keyword evidence="2" id="KW-0472">Membrane</keyword>
<feature type="transmembrane region" description="Helical" evidence="2">
    <location>
        <begin position="209"/>
        <end position="229"/>
    </location>
</feature>
<evidence type="ECO:0000313" key="5">
    <source>
        <dbReference type="Proteomes" id="UP000249390"/>
    </source>
</evidence>
<evidence type="ECO:0000256" key="3">
    <source>
        <dbReference type="SAM" id="SignalP"/>
    </source>
</evidence>
<evidence type="ECO:0000256" key="2">
    <source>
        <dbReference type="SAM" id="Phobius"/>
    </source>
</evidence>
<accession>A0A328D4D0</accession>
<name>A0A328D4D0_9ASTE</name>
<protein>
    <submittedName>
        <fullName evidence="4">Uncharacterized protein</fullName>
    </submittedName>
</protein>
<proteinExistence type="predicted"/>
<reference evidence="4 5" key="1">
    <citation type="submission" date="2018-06" db="EMBL/GenBank/DDBJ databases">
        <title>The Genome of Cuscuta australis (Dodder) Provides Insight into the Evolution of Plant Parasitism.</title>
        <authorList>
            <person name="Liu H."/>
        </authorList>
    </citation>
    <scope>NUCLEOTIDE SEQUENCE [LARGE SCALE GENOMIC DNA]</scope>
    <source>
        <strain evidence="5">cv. Yunnan</strain>
        <tissue evidence="4">Vines</tissue>
    </source>
</reference>
<keyword evidence="1" id="KW-0175">Coiled coil</keyword>
<keyword evidence="5" id="KW-1185">Reference proteome</keyword>
<comment type="caution">
    <text evidence="4">The sequence shown here is derived from an EMBL/GenBank/DDBJ whole genome shotgun (WGS) entry which is preliminary data.</text>
</comment>
<sequence length="313" mass="34960">MDWLIQLLASVVLLLVTPCHLIKLCGRNCCIVVLTCVELLGNSIALHVSIFRKLASLALATVTLPLRAINALQNEGLHEMRFQEMEMELEMVKWENKGMEKQLNMAIKEHKMTALMLNELENEYNKAVVRIEQLEDEVRGLKGENQRLKEIRGKAGWGRTEPSFLTTSSGRKMTRLPEPLGPTTTLHEPAQILLLQQHHHHQQRIRKTALMRSLFSAALSVVVGTTVWAAEDPCVPLVGALFAVAAMSLSSVVRFLLAIKNNPASEAVALLSFNWFVLGTLSYPALPKVALFLSPMVRNLWGMTTKFLSNTFA</sequence>
<dbReference type="Proteomes" id="UP000249390">
    <property type="component" value="Unassembled WGS sequence"/>
</dbReference>
<feature type="transmembrane region" description="Helical" evidence="2">
    <location>
        <begin position="235"/>
        <end position="256"/>
    </location>
</feature>
<dbReference type="PANTHER" id="PTHR36073:SF1">
    <property type="entry name" value="OS01G0962100 PROTEIN"/>
    <property type="match status" value="1"/>
</dbReference>
<dbReference type="PANTHER" id="PTHR36073">
    <property type="match status" value="1"/>
</dbReference>
<gene>
    <name evidence="4" type="ORF">DM860_006466</name>
</gene>
<feature type="chain" id="PRO_5016324527" evidence="3">
    <location>
        <begin position="22"/>
        <end position="313"/>
    </location>
</feature>
<feature type="transmembrane region" description="Helical" evidence="2">
    <location>
        <begin position="268"/>
        <end position="286"/>
    </location>
</feature>
<evidence type="ECO:0000313" key="4">
    <source>
        <dbReference type="EMBL" id="RAL40396.1"/>
    </source>
</evidence>
<dbReference type="AlphaFoldDB" id="A0A328D4D0"/>
<feature type="signal peptide" evidence="3">
    <location>
        <begin position="1"/>
        <end position="21"/>
    </location>
</feature>